<dbReference type="AlphaFoldDB" id="A0AAE2RE64"/>
<dbReference type="EMBL" id="JACXXJ020000005">
    <property type="protein sequence ID" value="MBF2716738.1"/>
    <property type="molecule type" value="Genomic_DNA"/>
</dbReference>
<keyword evidence="1" id="KW-1133">Transmembrane helix</keyword>
<evidence type="ECO:0000256" key="1">
    <source>
        <dbReference type="SAM" id="Phobius"/>
    </source>
</evidence>
<dbReference type="Proteomes" id="UP000655037">
    <property type="component" value="Unassembled WGS sequence"/>
</dbReference>
<reference evidence="2" key="1">
    <citation type="submission" date="2020-11" db="EMBL/GenBank/DDBJ databases">
        <title>Agrobacterium vitis strain K377 genome.</title>
        <authorList>
            <person name="Xi H."/>
        </authorList>
    </citation>
    <scope>NUCLEOTIDE SEQUENCE</scope>
    <source>
        <strain evidence="2">K377</strain>
    </source>
</reference>
<sequence length="88" mass="9823">MVHYSINAFVTLLLGLLLARWISVLPYEFSLLPGLIASAIRLFGMDTIENADDIETIGLLVIIVASVMVMAIPVAAANLIWRRWRNVR</sequence>
<keyword evidence="1" id="KW-0812">Transmembrane</keyword>
<feature type="transmembrane region" description="Helical" evidence="1">
    <location>
        <begin position="57"/>
        <end position="81"/>
    </location>
</feature>
<name>A0AAE2RE64_AGRVI</name>
<evidence type="ECO:0000313" key="3">
    <source>
        <dbReference type="Proteomes" id="UP000655037"/>
    </source>
</evidence>
<organism evidence="2 3">
    <name type="scientific">Agrobacterium vitis</name>
    <name type="common">Rhizobium vitis</name>
    <dbReference type="NCBI Taxonomy" id="373"/>
    <lineage>
        <taxon>Bacteria</taxon>
        <taxon>Pseudomonadati</taxon>
        <taxon>Pseudomonadota</taxon>
        <taxon>Alphaproteobacteria</taxon>
        <taxon>Hyphomicrobiales</taxon>
        <taxon>Rhizobiaceae</taxon>
        <taxon>Rhizobium/Agrobacterium group</taxon>
        <taxon>Agrobacterium</taxon>
    </lineage>
</organism>
<protein>
    <submittedName>
        <fullName evidence="2">Uncharacterized protein</fullName>
    </submittedName>
</protein>
<proteinExistence type="predicted"/>
<comment type="caution">
    <text evidence="2">The sequence shown here is derived from an EMBL/GenBank/DDBJ whole genome shotgun (WGS) entry which is preliminary data.</text>
</comment>
<keyword evidence="1" id="KW-0472">Membrane</keyword>
<accession>A0AAE2RE64</accession>
<dbReference type="RefSeq" id="WP_156533829.1">
    <property type="nucleotide sequence ID" value="NZ_JACXXJ020000005.1"/>
</dbReference>
<evidence type="ECO:0000313" key="2">
    <source>
        <dbReference type="EMBL" id="MBF2716738.1"/>
    </source>
</evidence>
<gene>
    <name evidence="2" type="ORF">IEI95_021230</name>
</gene>